<accession>A0A4C1SLU6</accession>
<name>A0A4C1SLU6_EUMVA</name>
<dbReference type="EMBL" id="BGZK01003607">
    <property type="protein sequence ID" value="GBP02944.1"/>
    <property type="molecule type" value="Genomic_DNA"/>
</dbReference>
<feature type="compositionally biased region" description="Acidic residues" evidence="1">
    <location>
        <begin position="62"/>
        <end position="119"/>
    </location>
</feature>
<evidence type="ECO:0000313" key="2">
    <source>
        <dbReference type="EMBL" id="GBP02944.1"/>
    </source>
</evidence>
<comment type="caution">
    <text evidence="2">The sequence shown here is derived from an EMBL/GenBank/DDBJ whole genome shotgun (WGS) entry which is preliminary data.</text>
</comment>
<evidence type="ECO:0000313" key="3">
    <source>
        <dbReference type="Proteomes" id="UP000299102"/>
    </source>
</evidence>
<proteinExistence type="predicted"/>
<evidence type="ECO:0000256" key="1">
    <source>
        <dbReference type="SAM" id="MobiDB-lite"/>
    </source>
</evidence>
<reference evidence="2 3" key="1">
    <citation type="journal article" date="2019" name="Commun. Biol.">
        <title>The bagworm genome reveals a unique fibroin gene that provides high tensile strength.</title>
        <authorList>
            <person name="Kono N."/>
            <person name="Nakamura H."/>
            <person name="Ohtoshi R."/>
            <person name="Tomita M."/>
            <person name="Numata K."/>
            <person name="Arakawa K."/>
        </authorList>
    </citation>
    <scope>NUCLEOTIDE SEQUENCE [LARGE SCALE GENOMIC DNA]</scope>
</reference>
<keyword evidence="3" id="KW-1185">Reference proteome</keyword>
<dbReference type="OrthoDB" id="691673at2759"/>
<protein>
    <submittedName>
        <fullName evidence="2">Uncharacterized protein</fullName>
    </submittedName>
</protein>
<dbReference type="AlphaFoldDB" id="A0A4C1SLU6"/>
<dbReference type="Proteomes" id="UP000299102">
    <property type="component" value="Unassembled WGS sequence"/>
</dbReference>
<gene>
    <name evidence="2" type="ORF">EVAR_68941_1</name>
</gene>
<feature type="region of interest" description="Disordered" evidence="1">
    <location>
        <begin position="55"/>
        <end position="119"/>
    </location>
</feature>
<sequence length="119" mass="14733">MQTDMMRDFFNKQNELLEREHRFQRQQDDLIMKTFQEQTREIMYSVKQLENENVKPCRGWDDETETVDEEEQVQNREEDTEMEQDTEDIYTDDEQQQDQIEEHDENTVEDEHENEDYSI</sequence>
<organism evidence="2 3">
    <name type="scientific">Eumeta variegata</name>
    <name type="common">Bagworm moth</name>
    <name type="synonym">Eumeta japonica</name>
    <dbReference type="NCBI Taxonomy" id="151549"/>
    <lineage>
        <taxon>Eukaryota</taxon>
        <taxon>Metazoa</taxon>
        <taxon>Ecdysozoa</taxon>
        <taxon>Arthropoda</taxon>
        <taxon>Hexapoda</taxon>
        <taxon>Insecta</taxon>
        <taxon>Pterygota</taxon>
        <taxon>Neoptera</taxon>
        <taxon>Endopterygota</taxon>
        <taxon>Lepidoptera</taxon>
        <taxon>Glossata</taxon>
        <taxon>Ditrysia</taxon>
        <taxon>Tineoidea</taxon>
        <taxon>Psychidae</taxon>
        <taxon>Oiketicinae</taxon>
        <taxon>Eumeta</taxon>
    </lineage>
</organism>